<feature type="domain" description="PBP" evidence="3">
    <location>
        <begin position="23"/>
        <end position="256"/>
    </location>
</feature>
<dbReference type="RefSeq" id="WP_105330689.1">
    <property type="nucleotide sequence ID" value="NZ_PUHY01000010.1"/>
</dbReference>
<name>A0A2S8FS05_9BACT</name>
<keyword evidence="1 2" id="KW-0732">Signal</keyword>
<dbReference type="EMBL" id="PUHY01000010">
    <property type="protein sequence ID" value="PQO34959.1"/>
    <property type="molecule type" value="Genomic_DNA"/>
</dbReference>
<comment type="caution">
    <text evidence="4">The sequence shown here is derived from an EMBL/GenBank/DDBJ whole genome shotgun (WGS) entry which is preliminary data.</text>
</comment>
<dbReference type="Pfam" id="PF12849">
    <property type="entry name" value="PBP_like_2"/>
    <property type="match status" value="1"/>
</dbReference>
<organism evidence="4 5">
    <name type="scientific">Blastopirellula marina</name>
    <dbReference type="NCBI Taxonomy" id="124"/>
    <lineage>
        <taxon>Bacteria</taxon>
        <taxon>Pseudomonadati</taxon>
        <taxon>Planctomycetota</taxon>
        <taxon>Planctomycetia</taxon>
        <taxon>Pirellulales</taxon>
        <taxon>Pirellulaceae</taxon>
        <taxon>Blastopirellula</taxon>
    </lineage>
</organism>
<dbReference type="AlphaFoldDB" id="A0A2S8FS05"/>
<feature type="signal peptide" evidence="2">
    <location>
        <begin position="1"/>
        <end position="17"/>
    </location>
</feature>
<dbReference type="Gene3D" id="3.40.190.10">
    <property type="entry name" value="Periplasmic binding protein-like II"/>
    <property type="match status" value="2"/>
</dbReference>
<dbReference type="OrthoDB" id="9790048at2"/>
<proteinExistence type="predicted"/>
<sequence>MFRILLICLAVSTSFLSGCGSGSQRDQKLTITGSSTIAPLMSEIAKRYEQAHPGVRIDVQTGGTGKGIADVRQEIADIGMASRALKDEEQDLTVHPLAADGVGMIVHQDNLIGQLTPQQITAIFQDKINNWSELGGPDLPITVVHKAEGRATLEVFLAQFEIENPTIKPDVIVGHNEQGIKTVAGSPGAIGYVSIGTAEADIQAGVPIKLLPLNDVAASTATVANGTFPMSRPLNLVTKGQPSPLAQDVIAFAQSEAVHDLIREQYFVPLVD</sequence>
<dbReference type="PANTHER" id="PTHR30570:SF1">
    <property type="entry name" value="PHOSPHATE-BINDING PROTEIN PSTS"/>
    <property type="match status" value="1"/>
</dbReference>
<evidence type="ECO:0000256" key="2">
    <source>
        <dbReference type="SAM" id="SignalP"/>
    </source>
</evidence>
<reference evidence="4 5" key="1">
    <citation type="submission" date="2018-02" db="EMBL/GenBank/DDBJ databases">
        <title>Comparative genomes isolates from brazilian mangrove.</title>
        <authorList>
            <person name="Araujo J.E."/>
            <person name="Taketani R.G."/>
            <person name="Silva M.C.P."/>
            <person name="Loureco M.V."/>
            <person name="Andreote F.D."/>
        </authorList>
    </citation>
    <scope>NUCLEOTIDE SEQUENCE [LARGE SCALE GENOMIC DNA]</scope>
    <source>
        <strain evidence="4 5">Hex-1 MGV</strain>
    </source>
</reference>
<dbReference type="PROSITE" id="PS51257">
    <property type="entry name" value="PROKAR_LIPOPROTEIN"/>
    <property type="match status" value="1"/>
</dbReference>
<evidence type="ECO:0000313" key="4">
    <source>
        <dbReference type="EMBL" id="PQO34959.1"/>
    </source>
</evidence>
<dbReference type="InterPro" id="IPR050811">
    <property type="entry name" value="Phosphate_ABC_transporter"/>
</dbReference>
<dbReference type="CDD" id="cd13653">
    <property type="entry name" value="PBP2_phosphate_like_1"/>
    <property type="match status" value="1"/>
</dbReference>
<dbReference type="PANTHER" id="PTHR30570">
    <property type="entry name" value="PERIPLASMIC PHOSPHATE BINDING COMPONENT OF PHOSPHATE ABC TRANSPORTER"/>
    <property type="match status" value="1"/>
</dbReference>
<dbReference type="SUPFAM" id="SSF53850">
    <property type="entry name" value="Periplasmic binding protein-like II"/>
    <property type="match status" value="1"/>
</dbReference>
<feature type="chain" id="PRO_5015516127" evidence="2">
    <location>
        <begin position="18"/>
        <end position="272"/>
    </location>
</feature>
<accession>A0A2S8FS05</accession>
<protein>
    <submittedName>
        <fullName evidence="4">ABC transporter substrate-binding protein</fullName>
    </submittedName>
</protein>
<evidence type="ECO:0000259" key="3">
    <source>
        <dbReference type="Pfam" id="PF12849"/>
    </source>
</evidence>
<dbReference type="InterPro" id="IPR024370">
    <property type="entry name" value="PBP_domain"/>
</dbReference>
<gene>
    <name evidence="4" type="ORF">C5Y83_15890</name>
</gene>
<evidence type="ECO:0000256" key="1">
    <source>
        <dbReference type="ARBA" id="ARBA00022729"/>
    </source>
</evidence>
<evidence type="ECO:0000313" key="5">
    <source>
        <dbReference type="Proteomes" id="UP000238322"/>
    </source>
</evidence>
<dbReference type="Proteomes" id="UP000238322">
    <property type="component" value="Unassembled WGS sequence"/>
</dbReference>